<dbReference type="Pfam" id="PF12705">
    <property type="entry name" value="PDDEXK_1"/>
    <property type="match status" value="1"/>
</dbReference>
<dbReference type="InterPro" id="IPR038726">
    <property type="entry name" value="PDDEXK_AddAB-type"/>
</dbReference>
<protein>
    <recommendedName>
        <fullName evidence="1">PD-(D/E)XK endonuclease-like domain-containing protein</fullName>
    </recommendedName>
</protein>
<dbReference type="InterPro" id="IPR011604">
    <property type="entry name" value="PDDEXK-like_dom_sf"/>
</dbReference>
<evidence type="ECO:0000313" key="3">
    <source>
        <dbReference type="Proteomes" id="UP000594042"/>
    </source>
</evidence>
<reference evidence="3" key="1">
    <citation type="submission" date="2020-07" db="EMBL/GenBank/DDBJ databases">
        <title>Complete genome sequencing of Coprobacter sp. strain 2CBH44.</title>
        <authorList>
            <person name="Sakamoto M."/>
            <person name="Murakami T."/>
            <person name="Mori H."/>
        </authorList>
    </citation>
    <scope>NUCLEOTIDE SEQUENCE [LARGE SCALE GENOMIC DNA]</scope>
    <source>
        <strain evidence="3">2CBH44</strain>
    </source>
</reference>
<sequence length="968" mass="113435">MTPFLYRIAETYYKETSGNLSDIAFVFPNRRAGVFFQKYIAQVAKKPIFSPPILTISDLFCQFSPYLQADRTSMLFILYQKFQALSLSNESFDDFVFWGDMLLNDFDDVDKYVANPEQLFRNIKELKEIDELFDYLTPNQLDAIRQFWGNFIPINESRKKMEFLAIWELLYPLYCALREELQKKNIAYEGMIFRDVAEKALSKKLNNIPYRRIVFIGLNVLSKSEEIVMSRLRDMGIADFYWDYYSPLVCDKYNKASFFLSENRLKYPSQYDIFETDENTDNLSQIEIIGIPSAVGQAKQACKILSELLKNKDIPNPEKAINTAIILPDEHLLLPMLYSVPKEIDPINVTMGYTLSNTPVAGLMEEIFDLQKHLRLISGQPYFYHRKVLSLLSHRYIMISGEKIILELSNYIRKYNRVFIPVNDLAKNELLKRIFTPLTNAQEAADYLISILEYLQQEHFFTSKANDEKENNKLTPLEKEFLYHYYITVNRLKEVMTEYKTGMNVSTFFRLLNKMVNNITIPFRGEPLSGLQIMGVLETRALDFENLIVLSMNEGIFPVKKVANTFIPYNLRKGFGLSTSEHQDSIYAYYFYRMIYRAKKIFLIYDTRTEGTDIGEMSRYIYQMKYHYRLPLKEKLVTYDISVNDIQPIYVIKTENVKKQLDRFLSGGDRALSASAINTYINCPLQFYLQSVERVTPDDDVSENIEASTFGSIYHRVMECIYNRFKGNLVMGDALEKIQKDDTFLTGLIESAFNECYYQKDEPQRLTGQNYLVGEIIRKYVKRTLSSDRKLTPFLYIESERLIETEHSISPNKTVRLKAFIDRVDEVKGKVRIIDYKSGAKPRSNSGSREIVFRKIEDLFDKNLPNRPKAIMQVFMYAMMYSKIANGKNLKPGIYYLRSLFEHNFDWEIKLKIDKTNKIIEDFHDICSDFTNHFNQCLNEIFDENIPFTQTNDLKTCEYCDFASICKR</sequence>
<dbReference type="AlphaFoldDB" id="A0A7G1HVP2"/>
<dbReference type="Proteomes" id="UP000594042">
    <property type="component" value="Chromosome"/>
</dbReference>
<dbReference type="EMBL" id="AP023322">
    <property type="protein sequence ID" value="BCI62601.1"/>
    <property type="molecule type" value="Genomic_DNA"/>
</dbReference>
<proteinExistence type="predicted"/>
<accession>A0A7G1HVP2</accession>
<dbReference type="Gene3D" id="3.90.320.10">
    <property type="match status" value="1"/>
</dbReference>
<dbReference type="InterPro" id="IPR027417">
    <property type="entry name" value="P-loop_NTPase"/>
</dbReference>
<keyword evidence="3" id="KW-1185">Reference proteome</keyword>
<dbReference type="SUPFAM" id="SSF52540">
    <property type="entry name" value="P-loop containing nucleoside triphosphate hydrolases"/>
    <property type="match status" value="1"/>
</dbReference>
<evidence type="ECO:0000259" key="1">
    <source>
        <dbReference type="Pfam" id="PF12705"/>
    </source>
</evidence>
<name>A0A7G1HVP2_9BACT</name>
<dbReference type="InterPro" id="IPR011335">
    <property type="entry name" value="Restrct_endonuc-II-like"/>
</dbReference>
<dbReference type="RefSeq" id="WP_200755643.1">
    <property type="nucleotide sequence ID" value="NZ_AP023322.1"/>
</dbReference>
<organism evidence="2 3">
    <name type="scientific">Coprobacter secundus subsp. similis</name>
    <dbReference type="NCBI Taxonomy" id="2751153"/>
    <lineage>
        <taxon>Bacteria</taxon>
        <taxon>Pseudomonadati</taxon>
        <taxon>Bacteroidota</taxon>
        <taxon>Bacteroidia</taxon>
        <taxon>Bacteroidales</taxon>
        <taxon>Barnesiellaceae</taxon>
        <taxon>Coprobacter</taxon>
    </lineage>
</organism>
<evidence type="ECO:0000313" key="2">
    <source>
        <dbReference type="EMBL" id="BCI62601.1"/>
    </source>
</evidence>
<gene>
    <name evidence="2" type="ORF">Cop2CBH44_09540</name>
</gene>
<dbReference type="SUPFAM" id="SSF52980">
    <property type="entry name" value="Restriction endonuclease-like"/>
    <property type="match status" value="1"/>
</dbReference>
<dbReference type="KEGG" id="copr:Cop2CBH44_09540"/>
<feature type="domain" description="PD-(D/E)XK endonuclease-like" evidence="1">
    <location>
        <begin position="672"/>
        <end position="967"/>
    </location>
</feature>